<accession>C0NX66</accession>
<comment type="similarity">
    <text evidence="1">Belongs to the biotin--protein ligase family.</text>
</comment>
<evidence type="ECO:0000313" key="4">
    <source>
        <dbReference type="EMBL" id="EEH03932.1"/>
    </source>
</evidence>
<dbReference type="Proteomes" id="UP000001631">
    <property type="component" value="Unassembled WGS sequence"/>
</dbReference>
<reference evidence="4" key="1">
    <citation type="submission" date="2009-02" db="EMBL/GenBank/DDBJ databases">
        <title>The Genome Sequence of Ajellomyces capsulatus strain G186AR.</title>
        <authorList>
            <consortium name="The Broad Institute Genome Sequencing Platform"/>
            <person name="Champion M."/>
            <person name="Cuomo C."/>
            <person name="Ma L.-J."/>
            <person name="Henn M.R."/>
            <person name="Sil A."/>
            <person name="Goldman B."/>
            <person name="Young S.K."/>
            <person name="Kodira C.D."/>
            <person name="Zeng Q."/>
            <person name="Koehrsen M."/>
            <person name="Alvarado L."/>
            <person name="Berlin A."/>
            <person name="Borenstein D."/>
            <person name="Chen Z."/>
            <person name="Engels R."/>
            <person name="Freedman E."/>
            <person name="Gellesch M."/>
            <person name="Goldberg J."/>
            <person name="Griggs A."/>
            <person name="Gujja S."/>
            <person name="Heiman D."/>
            <person name="Hepburn T."/>
            <person name="Howarth C."/>
            <person name="Jen D."/>
            <person name="Larson L."/>
            <person name="Lewis B."/>
            <person name="Mehta T."/>
            <person name="Park D."/>
            <person name="Pearson M."/>
            <person name="Roberts A."/>
            <person name="Saif S."/>
            <person name="Shea T."/>
            <person name="Shenoy N."/>
            <person name="Sisk P."/>
            <person name="Stolte C."/>
            <person name="Sykes S."/>
            <person name="Walk T."/>
            <person name="White J."/>
            <person name="Yandava C."/>
            <person name="Klein B."/>
            <person name="McEwen J.G."/>
            <person name="Puccia R."/>
            <person name="Goldman G.H."/>
            <person name="Felipe M.S."/>
            <person name="Nino-Vega G."/>
            <person name="San-Blas G."/>
            <person name="Taylor J."/>
            <person name="Mendoza L."/>
            <person name="Galagan J."/>
            <person name="Nusbaum C."/>
            <person name="Birren B."/>
        </authorList>
    </citation>
    <scope>NUCLEOTIDE SEQUENCE</scope>
    <source>
        <strain evidence="4">G186AR</strain>
    </source>
</reference>
<evidence type="ECO:0000256" key="2">
    <source>
        <dbReference type="ARBA" id="ARBA00022598"/>
    </source>
</evidence>
<gene>
    <name evidence="4" type="ORF">HCBG_08058</name>
</gene>
<dbReference type="InterPro" id="IPR029062">
    <property type="entry name" value="Class_I_gatase-like"/>
</dbReference>
<dbReference type="SUPFAM" id="SSF55681">
    <property type="entry name" value="Class II aaRS and biotin synthetases"/>
    <property type="match status" value="1"/>
</dbReference>
<dbReference type="InterPro" id="IPR004408">
    <property type="entry name" value="Biotin_CoA_COase_ligase"/>
</dbReference>
<evidence type="ECO:0000313" key="5">
    <source>
        <dbReference type="Proteomes" id="UP000001631"/>
    </source>
</evidence>
<dbReference type="AlphaFoldDB" id="C0NX66"/>
<dbReference type="SUPFAM" id="SSF52317">
    <property type="entry name" value="Class I glutamine amidotransferase-like"/>
    <property type="match status" value="2"/>
</dbReference>
<dbReference type="InParanoid" id="C0NX66"/>
<keyword evidence="5" id="KW-1185">Reference proteome</keyword>
<dbReference type="GO" id="GO:0004077">
    <property type="term" value="F:biotin--[biotin carboxyl-carrier protein] ligase activity"/>
    <property type="evidence" value="ECO:0007669"/>
    <property type="project" value="InterPro"/>
</dbReference>
<dbReference type="CDD" id="cd03144">
    <property type="entry name" value="GATase1_ScBLP_like"/>
    <property type="match status" value="1"/>
</dbReference>
<dbReference type="InterPro" id="IPR004143">
    <property type="entry name" value="BPL_LPL_catalytic"/>
</dbReference>
<organism evidence="4 5">
    <name type="scientific">Ajellomyces capsulatus (strain G186AR / H82 / ATCC MYA-2454 / RMSCC 2432)</name>
    <name type="common">Darling's disease fungus</name>
    <name type="synonym">Histoplasma capsulatum</name>
    <dbReference type="NCBI Taxonomy" id="447093"/>
    <lineage>
        <taxon>Eukaryota</taxon>
        <taxon>Fungi</taxon>
        <taxon>Dikarya</taxon>
        <taxon>Ascomycota</taxon>
        <taxon>Pezizomycotina</taxon>
        <taxon>Eurotiomycetes</taxon>
        <taxon>Eurotiomycetidae</taxon>
        <taxon>Onygenales</taxon>
        <taxon>Ajellomycetaceae</taxon>
        <taxon>Histoplasma</taxon>
    </lineage>
</organism>
<dbReference type="Pfam" id="PF03099">
    <property type="entry name" value="BPL_LplA_LipB"/>
    <property type="match status" value="1"/>
</dbReference>
<sequence>MTTNPVLLSKRLNVLVYSGAQTYSDWKTNILTPAAPGNGTTVDAVRHCLYSLRRLLAANYAVIPVTGQMIVNEPWTASCALLVMPGGADLPYCRTLNGEGNRRISQFVQRGGAYLGFCAGGYFASKRCEFEVGNKKLEVVGDRELAFFPGICRGCAFPGFVYDSEDGARAAELKVSKSAQAFGSVPEVFKAYYNGGGVFVDAPKYADQGVEVLASYTEDLSVDSGEGSATVVYCKVGEGAAILTGAHPEFVFPAKPIDSWELTKPRFAASNLDRNADGPEYHKIVDVLAADDESRVSFLKACLTKLGLQVNQDSSTVPSLSRLHLSSLVPQGSAELISALRDIITVTDGEEYIKDDIDTFHLEKPSSMGMRDIAESLPAGISKTGQGGDSDTFLDYNSVIKEVVVHDETPSSKATPSFNHHAFYGNLKEYRSQSKEEIHEFGSNILYGEVVTSTSSLLEKNTQLLRRLPHGFVATATVQVAGRGRGSNVWVSPSGQLMFSIVIKHAVSNMTRAPVVFIQYIAAIAIAQGIKSYDKGYENMPIKLKWPNDIYALDPTKPDSKSYTKITGILVNAHYSSAEYIAVVGIGINALNPSPTTSLNALLSSLAQKSPSNRSLPPLTLEKLLARILTAFESLYARFLRTGFDEHFFDLYYADWLHMDQIVTLEAEGGVRARIKGITSDYGLLVAEELGWEDRPTGKTWELQSDSNSFDFFKGLIKRKV</sequence>
<dbReference type="Gene3D" id="3.40.50.880">
    <property type="match status" value="1"/>
</dbReference>
<protein>
    <submittedName>
        <fullName evidence="4">Biotin-[methylmalonyl-CoA-carboxytransferase] ligase</fullName>
    </submittedName>
</protein>
<dbReference type="HOGENOM" id="CLU_006150_1_1_1"/>
<dbReference type="Pfam" id="PF09825">
    <property type="entry name" value="BPL_N"/>
    <property type="match status" value="1"/>
</dbReference>
<evidence type="ECO:0000256" key="1">
    <source>
        <dbReference type="ARBA" id="ARBA00009934"/>
    </source>
</evidence>
<dbReference type="GeneID" id="69041074"/>
<dbReference type="VEuPathDB" id="FungiDB:I7I50_08317"/>
<dbReference type="Gene3D" id="3.30.930.10">
    <property type="entry name" value="Bira Bifunctional Protein, Domain 2"/>
    <property type="match status" value="1"/>
</dbReference>
<dbReference type="EMBL" id="GG663375">
    <property type="protein sequence ID" value="EEH03932.1"/>
    <property type="molecule type" value="Genomic_DNA"/>
</dbReference>
<dbReference type="NCBIfam" id="TIGR00121">
    <property type="entry name" value="birA_ligase"/>
    <property type="match status" value="1"/>
</dbReference>
<dbReference type="RefSeq" id="XP_045284413.1">
    <property type="nucleotide sequence ID" value="XM_045435107.1"/>
</dbReference>
<dbReference type="STRING" id="447093.C0NX66"/>
<name>C0NX66_AJECG</name>
<dbReference type="InterPro" id="IPR019197">
    <property type="entry name" value="Biotin-prot_ligase_N"/>
</dbReference>
<keyword evidence="2 4" id="KW-0436">Ligase</keyword>
<dbReference type="PANTHER" id="PTHR12835:SF5">
    <property type="entry name" value="BIOTIN--PROTEIN LIGASE"/>
    <property type="match status" value="1"/>
</dbReference>
<feature type="domain" description="BPL/LPL catalytic" evidence="3">
    <location>
        <begin position="440"/>
        <end position="640"/>
    </location>
</feature>
<dbReference type="PANTHER" id="PTHR12835">
    <property type="entry name" value="BIOTIN PROTEIN LIGASE"/>
    <property type="match status" value="1"/>
</dbReference>
<dbReference type="GO" id="GO:0005737">
    <property type="term" value="C:cytoplasm"/>
    <property type="evidence" value="ECO:0007669"/>
    <property type="project" value="TreeGrafter"/>
</dbReference>
<evidence type="ECO:0000259" key="3">
    <source>
        <dbReference type="PROSITE" id="PS51733"/>
    </source>
</evidence>
<dbReference type="PROSITE" id="PS51733">
    <property type="entry name" value="BPL_LPL_CATALYTIC"/>
    <property type="match status" value="1"/>
</dbReference>
<dbReference type="InterPro" id="IPR045864">
    <property type="entry name" value="aa-tRNA-synth_II/BPL/LPL"/>
</dbReference>
<dbReference type="FunCoup" id="C0NX66">
    <property type="interactions" value="110"/>
</dbReference>
<proteinExistence type="inferred from homology"/>